<evidence type="ECO:0000313" key="1">
    <source>
        <dbReference type="EMBL" id="KAL3583097.1"/>
    </source>
</evidence>
<dbReference type="Proteomes" id="UP000309997">
    <property type="component" value="Unassembled WGS sequence"/>
</dbReference>
<accession>A0ACC4BX87</accession>
<proteinExistence type="predicted"/>
<name>A0ACC4BX87_POPAL</name>
<reference evidence="1 2" key="1">
    <citation type="journal article" date="2024" name="Plant Biotechnol. J.">
        <title>Genome and CRISPR/Cas9 system of a widespread forest tree (Populus alba) in the world.</title>
        <authorList>
            <person name="Liu Y.J."/>
            <person name="Jiang P.F."/>
            <person name="Han X.M."/>
            <person name="Li X.Y."/>
            <person name="Wang H.M."/>
            <person name="Wang Y.J."/>
            <person name="Wang X.X."/>
            <person name="Zeng Q.Y."/>
        </authorList>
    </citation>
    <scope>NUCLEOTIDE SEQUENCE [LARGE SCALE GENOMIC DNA]</scope>
    <source>
        <strain evidence="2">cv. PAL-ZL1</strain>
    </source>
</reference>
<sequence length="171" mass="17773">MLAVFAGLGRYQDIIADGNLEDLTGARSSRATTATMPPSTGMTLGGFVGASLMTTTLTSPPPGISLSIIDDDHPKVSILPVAKGPNLPTVVSSPAKASHSGTSHSPAPVEKWRDLFASNRNTIIGGICASDRNLPIINNEKEPVGAVPCRKDPYVVPVGATTIRGQRRSTS</sequence>
<evidence type="ECO:0000313" key="2">
    <source>
        <dbReference type="Proteomes" id="UP000309997"/>
    </source>
</evidence>
<dbReference type="EMBL" id="RCHU02000008">
    <property type="protein sequence ID" value="KAL3583097.1"/>
    <property type="molecule type" value="Genomic_DNA"/>
</dbReference>
<comment type="caution">
    <text evidence="1">The sequence shown here is derived from an EMBL/GenBank/DDBJ whole genome shotgun (WGS) entry which is preliminary data.</text>
</comment>
<gene>
    <name evidence="1" type="ORF">D5086_017429</name>
</gene>
<keyword evidence="2" id="KW-1185">Reference proteome</keyword>
<protein>
    <submittedName>
        <fullName evidence="1">Uncharacterized protein</fullName>
    </submittedName>
</protein>
<organism evidence="1 2">
    <name type="scientific">Populus alba</name>
    <name type="common">White poplar</name>
    <dbReference type="NCBI Taxonomy" id="43335"/>
    <lineage>
        <taxon>Eukaryota</taxon>
        <taxon>Viridiplantae</taxon>
        <taxon>Streptophyta</taxon>
        <taxon>Embryophyta</taxon>
        <taxon>Tracheophyta</taxon>
        <taxon>Spermatophyta</taxon>
        <taxon>Magnoliopsida</taxon>
        <taxon>eudicotyledons</taxon>
        <taxon>Gunneridae</taxon>
        <taxon>Pentapetalae</taxon>
        <taxon>rosids</taxon>
        <taxon>fabids</taxon>
        <taxon>Malpighiales</taxon>
        <taxon>Salicaceae</taxon>
        <taxon>Saliceae</taxon>
        <taxon>Populus</taxon>
    </lineage>
</organism>